<keyword evidence="3" id="KW-1185">Reference proteome</keyword>
<feature type="region of interest" description="Disordered" evidence="1">
    <location>
        <begin position="1"/>
        <end position="37"/>
    </location>
</feature>
<comment type="caution">
    <text evidence="2">The sequence shown here is derived from an EMBL/GenBank/DDBJ whole genome shotgun (WGS) entry which is preliminary data.</text>
</comment>
<proteinExistence type="predicted"/>
<evidence type="ECO:0000256" key="1">
    <source>
        <dbReference type="SAM" id="MobiDB-lite"/>
    </source>
</evidence>
<evidence type="ECO:0000313" key="2">
    <source>
        <dbReference type="EMBL" id="KAJ2805578.1"/>
    </source>
</evidence>
<dbReference type="OrthoDB" id="5546988at2759"/>
<evidence type="ECO:0000313" key="3">
    <source>
        <dbReference type="Proteomes" id="UP001140094"/>
    </source>
</evidence>
<dbReference type="AlphaFoldDB" id="A0A9W8I389"/>
<feature type="region of interest" description="Disordered" evidence="1">
    <location>
        <begin position="96"/>
        <end position="184"/>
    </location>
</feature>
<feature type="compositionally biased region" description="Acidic residues" evidence="1">
    <location>
        <begin position="136"/>
        <end position="147"/>
    </location>
</feature>
<gene>
    <name evidence="2" type="ORF">H4R20_002033</name>
</gene>
<feature type="region of interest" description="Disordered" evidence="1">
    <location>
        <begin position="57"/>
        <end position="78"/>
    </location>
</feature>
<reference evidence="2" key="1">
    <citation type="submission" date="2022-07" db="EMBL/GenBank/DDBJ databases">
        <title>Phylogenomic reconstructions and comparative analyses of Kickxellomycotina fungi.</title>
        <authorList>
            <person name="Reynolds N.K."/>
            <person name="Stajich J.E."/>
            <person name="Barry K."/>
            <person name="Grigoriev I.V."/>
            <person name="Crous P."/>
            <person name="Smith M.E."/>
        </authorList>
    </citation>
    <scope>NUCLEOTIDE SEQUENCE</scope>
    <source>
        <strain evidence="2">NRRL 1565</strain>
    </source>
</reference>
<dbReference type="EMBL" id="JANBUO010000276">
    <property type="protein sequence ID" value="KAJ2805578.1"/>
    <property type="molecule type" value="Genomic_DNA"/>
</dbReference>
<accession>A0A9W8I389</accession>
<sequence>MAPEPRSKRRRAELEADDAQMAYASQGNSDNDIRNADLNGSAVADGVAWLARSKRLRGADGAPWEPQLPTPPSTTAEQMPQACCCAGACEHCSHMGGSEWPHLHGYNQHHSAGAGGQAASPESPPHGTGAGHEELSEAEQWEDEVDPASEYYSINRLLKQLHHEREQRRQQQQQHTPQSHLRHQ</sequence>
<dbReference type="Proteomes" id="UP001140094">
    <property type="component" value="Unassembled WGS sequence"/>
</dbReference>
<name>A0A9W8I389_9FUNG</name>
<organism evidence="2 3">
    <name type="scientific">Coemansia guatemalensis</name>
    <dbReference type="NCBI Taxonomy" id="2761395"/>
    <lineage>
        <taxon>Eukaryota</taxon>
        <taxon>Fungi</taxon>
        <taxon>Fungi incertae sedis</taxon>
        <taxon>Zoopagomycota</taxon>
        <taxon>Kickxellomycotina</taxon>
        <taxon>Kickxellomycetes</taxon>
        <taxon>Kickxellales</taxon>
        <taxon>Kickxellaceae</taxon>
        <taxon>Coemansia</taxon>
    </lineage>
</organism>
<protein>
    <submittedName>
        <fullName evidence="2">Uncharacterized protein</fullName>
    </submittedName>
</protein>